<dbReference type="EMBL" id="WKMO01000012">
    <property type="protein sequence ID" value="MSB74381.1"/>
    <property type="molecule type" value="Genomic_DNA"/>
</dbReference>
<evidence type="ECO:0000256" key="7">
    <source>
        <dbReference type="ARBA" id="ARBA00023288"/>
    </source>
</evidence>
<evidence type="ECO:0000313" key="17">
    <source>
        <dbReference type="Proteomes" id="UP000095591"/>
    </source>
</evidence>
<dbReference type="EMBL" id="QSJN01000002">
    <property type="protein sequence ID" value="RHD77393.1"/>
    <property type="molecule type" value="Genomic_DNA"/>
</dbReference>
<dbReference type="RefSeq" id="WP_005859470.1">
    <property type="nucleotide sequence ID" value="NZ_BQOC01000009.1"/>
</dbReference>
<comment type="subcellular location">
    <subcellularLocation>
        <location evidence="1">Cell outer membrane</location>
    </subcellularLocation>
</comment>
<dbReference type="AlphaFoldDB" id="A0A173SX49"/>
<dbReference type="EMBL" id="CYXP01000002">
    <property type="protein sequence ID" value="CUM95023.1"/>
    <property type="molecule type" value="Genomic_DNA"/>
</dbReference>
<evidence type="ECO:0000313" key="10">
    <source>
        <dbReference type="EMBL" id="MDB9004124.1"/>
    </source>
</evidence>
<evidence type="ECO:0000313" key="23">
    <source>
        <dbReference type="Proteomes" id="UP000501982"/>
    </source>
</evidence>
<dbReference type="Proteomes" id="UP000441358">
    <property type="component" value="Unassembled WGS sequence"/>
</dbReference>
<evidence type="ECO:0000256" key="4">
    <source>
        <dbReference type="ARBA" id="ARBA00023136"/>
    </source>
</evidence>
<evidence type="ECO:0000256" key="2">
    <source>
        <dbReference type="ARBA" id="ARBA00007248"/>
    </source>
</evidence>
<protein>
    <submittedName>
        <fullName evidence="10">FimB/Mfa2 family fimbrial subunit</fullName>
    </submittedName>
    <submittedName>
        <fullName evidence="9">Fimbrillin-A associated anchor proteins Mfa1 and Mfa2</fullName>
    </submittedName>
</protein>
<keyword evidence="5" id="KW-0564">Palmitate</keyword>
<organism evidence="9 17">
    <name type="scientific">Parabacteroides distasonis</name>
    <dbReference type="NCBI Taxonomy" id="823"/>
    <lineage>
        <taxon>Bacteria</taxon>
        <taxon>Pseudomonadati</taxon>
        <taxon>Bacteroidota</taxon>
        <taxon>Bacteroidia</taxon>
        <taxon>Bacteroidales</taxon>
        <taxon>Tannerellaceae</taxon>
        <taxon>Parabacteroides</taxon>
    </lineage>
</organism>
<evidence type="ECO:0000313" key="22">
    <source>
        <dbReference type="Proteomes" id="UP000461276"/>
    </source>
</evidence>
<dbReference type="Proteomes" id="UP000441609">
    <property type="component" value="Unassembled WGS sequence"/>
</dbReference>
<dbReference type="OrthoDB" id="1098717at2"/>
<dbReference type="GO" id="GO:0009279">
    <property type="term" value="C:cell outer membrane"/>
    <property type="evidence" value="ECO:0007669"/>
    <property type="project" value="UniProtKB-SubCell"/>
</dbReference>
<evidence type="ECO:0000313" key="12">
    <source>
        <dbReference type="EMBL" id="MRZ49554.1"/>
    </source>
</evidence>
<gene>
    <name evidence="16" type="ORF">DW782_05455</name>
    <name evidence="9" type="ORF">ERS852429_01258</name>
    <name evidence="12" type="ORF">GKD66_04750</name>
    <name evidence="11" type="ORF">GKD67_09865</name>
    <name evidence="13" type="ORF">GKD68_10145</name>
    <name evidence="14" type="ORF">GKD70_14010</name>
    <name evidence="15" type="ORF">HHO38_18925</name>
    <name evidence="10" type="ORF">PN599_03775</name>
</gene>
<dbReference type="OMA" id="ASMNITI"/>
<dbReference type="EMBL" id="WKMY01000005">
    <property type="protein sequence ID" value="MRY93527.1"/>
    <property type="molecule type" value="Genomic_DNA"/>
</dbReference>
<dbReference type="DNASU" id="5308645"/>
<dbReference type="PROSITE" id="PS51257">
    <property type="entry name" value="PROKAR_LIPOPROTEIN"/>
    <property type="match status" value="1"/>
</dbReference>
<keyword evidence="4" id="KW-0472">Membrane</keyword>
<evidence type="ECO:0000313" key="16">
    <source>
        <dbReference type="EMBL" id="RHD77393.1"/>
    </source>
</evidence>
<evidence type="ECO:0000313" key="14">
    <source>
        <dbReference type="EMBL" id="MSB74381.1"/>
    </source>
</evidence>
<evidence type="ECO:0000313" key="18">
    <source>
        <dbReference type="Proteomes" id="UP000284660"/>
    </source>
</evidence>
<feature type="signal peptide" evidence="8">
    <location>
        <begin position="1"/>
        <end position="25"/>
    </location>
</feature>
<evidence type="ECO:0000313" key="9">
    <source>
        <dbReference type="EMBL" id="CUM95023.1"/>
    </source>
</evidence>
<proteinExistence type="inferred from homology"/>
<dbReference type="Gene3D" id="2.60.40.2100">
    <property type="match status" value="1"/>
</dbReference>
<dbReference type="Proteomes" id="UP000432516">
    <property type="component" value="Unassembled WGS sequence"/>
</dbReference>
<evidence type="ECO:0000256" key="8">
    <source>
        <dbReference type="SAM" id="SignalP"/>
    </source>
</evidence>
<dbReference type="EMBL" id="WKMC01000002">
    <property type="protein sequence ID" value="MRZ49554.1"/>
    <property type="molecule type" value="Genomic_DNA"/>
</dbReference>
<reference evidence="9 17" key="1">
    <citation type="submission" date="2015-09" db="EMBL/GenBank/DDBJ databases">
        <authorList>
            <consortium name="Pathogen Informatics"/>
        </authorList>
    </citation>
    <scope>NUCLEOTIDE SEQUENCE [LARGE SCALE GENOMIC DNA]</scope>
    <source>
        <strain evidence="9 17">2789STDY5608872</strain>
    </source>
</reference>
<reference evidence="19 20" key="3">
    <citation type="journal article" date="2019" name="Nat. Med.">
        <title>A library of human gut bacterial isolates paired with longitudinal multiomics data enables mechanistic microbiome research.</title>
        <authorList>
            <person name="Poyet M."/>
            <person name="Groussin M."/>
            <person name="Gibbons S.M."/>
            <person name="Avila-Pacheco J."/>
            <person name="Jiang X."/>
            <person name="Kearney S.M."/>
            <person name="Perrotta A.R."/>
            <person name="Berdy B."/>
            <person name="Zhao S."/>
            <person name="Lieberman T.D."/>
            <person name="Swanson P.K."/>
            <person name="Smith M."/>
            <person name="Roesemann S."/>
            <person name="Alexander J.E."/>
            <person name="Rich S.A."/>
            <person name="Livny J."/>
            <person name="Vlamakis H."/>
            <person name="Clish C."/>
            <person name="Bullock K."/>
            <person name="Deik A."/>
            <person name="Scott J."/>
            <person name="Pierce K.A."/>
            <person name="Xavier R.J."/>
            <person name="Alm E.J."/>
        </authorList>
    </citation>
    <scope>NUCLEOTIDE SEQUENCE [LARGE SCALE GENOMIC DNA]</scope>
    <source>
        <strain evidence="13 19">BIOML-A2</strain>
        <strain evidence="14 21">BIOML-A20</strain>
        <strain evidence="12 20">BIOML-A32</strain>
        <strain evidence="11 22">BIOML-A9</strain>
    </source>
</reference>
<reference evidence="10" key="5">
    <citation type="submission" date="2023-01" db="EMBL/GenBank/DDBJ databases">
        <title>Human gut microbiome strain richness.</title>
        <authorList>
            <person name="Chen-Liaw A."/>
        </authorList>
    </citation>
    <scope>NUCLEOTIDE SEQUENCE</scope>
    <source>
        <strain evidence="10">RTP21484st1_E5_RTP21484_190118</strain>
    </source>
</reference>
<name>A0A173SX49_PARDI</name>
<dbReference type="EMBL" id="WKNE01000006">
    <property type="protein sequence ID" value="MRZ55112.1"/>
    <property type="molecule type" value="Genomic_DNA"/>
</dbReference>
<evidence type="ECO:0000256" key="5">
    <source>
        <dbReference type="ARBA" id="ARBA00023139"/>
    </source>
</evidence>
<dbReference type="Proteomes" id="UP000095591">
    <property type="component" value="Unassembled WGS sequence"/>
</dbReference>
<dbReference type="Proteomes" id="UP000284660">
    <property type="component" value="Unassembled WGS sequence"/>
</dbReference>
<reference evidence="15 23" key="4">
    <citation type="submission" date="2020-04" db="EMBL/GenBank/DDBJ databases">
        <title>Complete Genomes and Methylome analysis of CBBP consortium that reverse antibiotic-induced susceptibility to vancomycin-resistant Enterococcus faecium infection.</title>
        <authorList>
            <person name="Fomenkov A."/>
            <person name="Zhang Z."/>
            <person name="Pamer E."/>
            <person name="Roberts R.J."/>
        </authorList>
    </citation>
    <scope>NUCLEOTIDE SEQUENCE [LARGE SCALE GENOMIC DNA]</scope>
    <source>
        <strain evidence="23">CBBP</strain>
        <strain evidence="15">CBBP-1</strain>
    </source>
</reference>
<evidence type="ECO:0000313" key="19">
    <source>
        <dbReference type="Proteomes" id="UP000432516"/>
    </source>
</evidence>
<dbReference type="Pfam" id="PF08842">
    <property type="entry name" value="Mfa2"/>
    <property type="match status" value="1"/>
</dbReference>
<dbReference type="Proteomes" id="UP000461276">
    <property type="component" value="Unassembled WGS sequence"/>
</dbReference>
<evidence type="ECO:0000256" key="1">
    <source>
        <dbReference type="ARBA" id="ARBA00004442"/>
    </source>
</evidence>
<evidence type="ECO:0000313" key="11">
    <source>
        <dbReference type="EMBL" id="MRY93527.1"/>
    </source>
</evidence>
<dbReference type="EMBL" id="CP051672">
    <property type="protein sequence ID" value="QJE30227.1"/>
    <property type="molecule type" value="Genomic_DNA"/>
</dbReference>
<dbReference type="Proteomes" id="UP001210126">
    <property type="component" value="Unassembled WGS sequence"/>
</dbReference>
<sequence>MKRGNFFANCVFAVSVILTVLSFSACTDDSNDVVATTSEVIEQAEVPFSVVLKAMNSDGNDITTKGEVNGATLFVFDQNNDFFEQINVNKSTILSRRAIDINCPNSNDITVIAWSGINSGNEEISNMSKANIISDLQVSLKENNGIANIPSDLFYGQVTLHKNSSTKSTVSNELQIIRKTSIFQLSTKGLIKYLGSNAGNFEYRIKNTKSSLDYNGNPTGEEVEFAFPASFDEKGNLTTETQAIFPAQNITVELYKDGNLIFSSEKDKNGELFAATPGKRTEITFKYSGEVSANITIADWATVIQHITMN</sequence>
<keyword evidence="3 8" id="KW-0732">Signal</keyword>
<dbReference type="EMBL" id="JAQMPJ010000002">
    <property type="protein sequence ID" value="MDB9004124.1"/>
    <property type="molecule type" value="Genomic_DNA"/>
</dbReference>
<comment type="similarity">
    <text evidence="2">Belongs to the bacteroidetes fimbrillin superfamily. FimB/Mfa2 family.</text>
</comment>
<accession>A0A173SX49</accession>
<evidence type="ECO:0000256" key="3">
    <source>
        <dbReference type="ARBA" id="ARBA00022729"/>
    </source>
</evidence>
<evidence type="ECO:0000313" key="13">
    <source>
        <dbReference type="EMBL" id="MRZ55112.1"/>
    </source>
</evidence>
<keyword evidence="6" id="KW-0998">Cell outer membrane</keyword>
<keyword evidence="7" id="KW-0449">Lipoprotein</keyword>
<dbReference type="InterPro" id="IPR014941">
    <property type="entry name" value="FimB/Mfa2/Mfa3"/>
</dbReference>
<evidence type="ECO:0000313" key="21">
    <source>
        <dbReference type="Proteomes" id="UP000441609"/>
    </source>
</evidence>
<evidence type="ECO:0000313" key="15">
    <source>
        <dbReference type="EMBL" id="QJE30227.1"/>
    </source>
</evidence>
<reference evidence="16 18" key="2">
    <citation type="submission" date="2018-08" db="EMBL/GenBank/DDBJ databases">
        <title>A genome reference for cultivated species of the human gut microbiota.</title>
        <authorList>
            <person name="Zou Y."/>
            <person name="Xue W."/>
            <person name="Luo G."/>
        </authorList>
    </citation>
    <scope>NUCLEOTIDE SEQUENCE [LARGE SCALE GENOMIC DNA]</scope>
    <source>
        <strain evidence="16 18">AM30-4</strain>
    </source>
</reference>
<evidence type="ECO:0000256" key="6">
    <source>
        <dbReference type="ARBA" id="ARBA00023237"/>
    </source>
</evidence>
<evidence type="ECO:0000313" key="20">
    <source>
        <dbReference type="Proteomes" id="UP000441358"/>
    </source>
</evidence>
<feature type="chain" id="PRO_5043136200" evidence="8">
    <location>
        <begin position="26"/>
        <end position="310"/>
    </location>
</feature>
<dbReference type="Proteomes" id="UP000501982">
    <property type="component" value="Chromosome"/>
</dbReference>